<protein>
    <submittedName>
        <fullName evidence="1">DUF6509 family protein</fullName>
    </submittedName>
</protein>
<proteinExistence type="predicted"/>
<keyword evidence="2" id="KW-1185">Reference proteome</keyword>
<dbReference type="InterPro" id="IPR045424">
    <property type="entry name" value="DUF6509"/>
</dbReference>
<sequence length="93" mass="10834">MELNEYDLKKMSDPTGILSGERFEFQLYVKFDEDDELYSEGGTGIRVIYAVDNEVGRIATYNFFERSSGKVLDFELEDDEEAEILEFCKTHLE</sequence>
<reference evidence="2" key="1">
    <citation type="journal article" date="2019" name="Int. J. Syst. Evol. Microbiol.">
        <title>The Global Catalogue of Microorganisms (GCM) 10K type strain sequencing project: providing services to taxonomists for standard genome sequencing and annotation.</title>
        <authorList>
            <consortium name="The Broad Institute Genomics Platform"/>
            <consortium name="The Broad Institute Genome Sequencing Center for Infectious Disease"/>
            <person name="Wu L."/>
            <person name="Ma J."/>
        </authorList>
    </citation>
    <scope>NUCLEOTIDE SEQUENCE [LARGE SCALE GENOMIC DNA]</scope>
    <source>
        <strain evidence="2">CGMCC 4.7177</strain>
    </source>
</reference>
<name>A0ABW4SEG0_9BACL</name>
<gene>
    <name evidence="1" type="ORF">ACFSFY_03760</name>
</gene>
<organism evidence="1 2">
    <name type="scientific">Sporosarcina siberiensis</name>
    <dbReference type="NCBI Taxonomy" id="1365606"/>
    <lineage>
        <taxon>Bacteria</taxon>
        <taxon>Bacillati</taxon>
        <taxon>Bacillota</taxon>
        <taxon>Bacilli</taxon>
        <taxon>Bacillales</taxon>
        <taxon>Caryophanaceae</taxon>
        <taxon>Sporosarcina</taxon>
    </lineage>
</organism>
<dbReference type="EMBL" id="JBHUGI010000006">
    <property type="protein sequence ID" value="MFD1927177.1"/>
    <property type="molecule type" value="Genomic_DNA"/>
</dbReference>
<evidence type="ECO:0000313" key="1">
    <source>
        <dbReference type="EMBL" id="MFD1927177.1"/>
    </source>
</evidence>
<comment type="caution">
    <text evidence="1">The sequence shown here is derived from an EMBL/GenBank/DDBJ whole genome shotgun (WGS) entry which is preliminary data.</text>
</comment>
<dbReference type="Proteomes" id="UP001597218">
    <property type="component" value="Unassembled WGS sequence"/>
</dbReference>
<dbReference type="Pfam" id="PF20119">
    <property type="entry name" value="DUF6509"/>
    <property type="match status" value="1"/>
</dbReference>
<dbReference type="RefSeq" id="WP_381535831.1">
    <property type="nucleotide sequence ID" value="NZ_JBHUGI010000006.1"/>
</dbReference>
<evidence type="ECO:0000313" key="2">
    <source>
        <dbReference type="Proteomes" id="UP001597218"/>
    </source>
</evidence>
<accession>A0ABW4SEG0</accession>